<dbReference type="CDD" id="cd00609">
    <property type="entry name" value="AAT_like"/>
    <property type="match status" value="1"/>
</dbReference>
<dbReference type="InterPro" id="IPR004839">
    <property type="entry name" value="Aminotransferase_I/II_large"/>
</dbReference>
<dbReference type="InterPro" id="IPR015421">
    <property type="entry name" value="PyrdxlP-dep_Trfase_major"/>
</dbReference>
<dbReference type="PANTHER" id="PTHR46577">
    <property type="entry name" value="HTH-TYPE TRANSCRIPTIONAL REGULATORY PROTEIN GABR"/>
    <property type="match status" value="1"/>
</dbReference>
<comment type="caution">
    <text evidence="2">The sequence shown here is derived from an EMBL/GenBank/DDBJ whole genome shotgun (WGS) entry which is preliminary data.</text>
</comment>
<dbReference type="GO" id="GO:0030170">
    <property type="term" value="F:pyridoxal phosphate binding"/>
    <property type="evidence" value="ECO:0007669"/>
    <property type="project" value="InterPro"/>
</dbReference>
<dbReference type="PANTHER" id="PTHR46577:SF1">
    <property type="entry name" value="HTH-TYPE TRANSCRIPTIONAL REGULATORY PROTEIN GABR"/>
    <property type="match status" value="1"/>
</dbReference>
<dbReference type="SUPFAM" id="SSF53383">
    <property type="entry name" value="PLP-dependent transferases"/>
    <property type="match status" value="1"/>
</dbReference>
<dbReference type="InterPro" id="IPR015424">
    <property type="entry name" value="PyrdxlP-dep_Trfase"/>
</dbReference>
<feature type="domain" description="Aminotransferase class I/classII large" evidence="1">
    <location>
        <begin position="2"/>
        <end position="265"/>
    </location>
</feature>
<proteinExistence type="predicted"/>
<dbReference type="AlphaFoldDB" id="H0E0Z9"/>
<dbReference type="EMBL" id="AGUD01000014">
    <property type="protein sequence ID" value="EHN12660.1"/>
    <property type="molecule type" value="Genomic_DNA"/>
</dbReference>
<evidence type="ECO:0000313" key="3">
    <source>
        <dbReference type="Proteomes" id="UP000005143"/>
    </source>
</evidence>
<keyword evidence="3" id="KW-1185">Reference proteome</keyword>
<dbReference type="InterPro" id="IPR051446">
    <property type="entry name" value="HTH_trans_reg/aminotransferase"/>
</dbReference>
<reference evidence="2 3" key="1">
    <citation type="journal article" date="2013" name="Biodegradation">
        <title>Quantitative proteomic analysis of ibuprofen-degrading Patulibacter sp. strain I11.</title>
        <authorList>
            <person name="Almeida B."/>
            <person name="Kjeldal H."/>
            <person name="Lolas I."/>
            <person name="Knudsen A.D."/>
            <person name="Carvalho G."/>
            <person name="Nielsen K.L."/>
            <person name="Barreto Crespo M.T."/>
            <person name="Stensballe A."/>
            <person name="Nielsen J.L."/>
        </authorList>
    </citation>
    <scope>NUCLEOTIDE SEQUENCE [LARGE SCALE GENOMIC DNA]</scope>
    <source>
        <strain evidence="2 3">I11</strain>
    </source>
</reference>
<accession>H0E0Z9</accession>
<organism evidence="2 3">
    <name type="scientific">Patulibacter medicamentivorans</name>
    <dbReference type="NCBI Taxonomy" id="1097667"/>
    <lineage>
        <taxon>Bacteria</taxon>
        <taxon>Bacillati</taxon>
        <taxon>Actinomycetota</taxon>
        <taxon>Thermoleophilia</taxon>
        <taxon>Solirubrobacterales</taxon>
        <taxon>Patulibacteraceae</taxon>
        <taxon>Patulibacter</taxon>
    </lineage>
</organism>
<dbReference type="Proteomes" id="UP000005143">
    <property type="component" value="Unassembled WGS sequence"/>
</dbReference>
<evidence type="ECO:0000313" key="2">
    <source>
        <dbReference type="EMBL" id="EHN12660.1"/>
    </source>
</evidence>
<evidence type="ECO:0000259" key="1">
    <source>
        <dbReference type="Pfam" id="PF00155"/>
    </source>
</evidence>
<name>H0E0Z9_9ACTN</name>
<dbReference type="PATRIC" id="fig|1097667.3.peg.457"/>
<dbReference type="Pfam" id="PF00155">
    <property type="entry name" value="Aminotran_1_2"/>
    <property type="match status" value="1"/>
</dbReference>
<gene>
    <name evidence="2" type="ORF">PAI11_04570</name>
</gene>
<sequence>MDGRGTPTLRGALAAYLGRARGVRTSEDGVLITSGTTQSMALLGEALRGRGPVVVEAPGFPLHHELLRRAGVETVAVPADRDGLDVDALPDRDVAAVLVTPAHQFPLGGVLSPERRAALLSWATAHDALVLEDDYDGEYRYDRDAPPAIQGSDPERVVHLGTASKTLAGAMRLGWIAAPERLYGPLADAKGWADGGTSVLVQLAMAEMIGSGAYDRHVRRSRDRYRRRRDHLRRALEGELPEAEALGVAAGLHLTLRLPPDVDVALLLRRAWQRGIALHGGVVGETPGVAEGMPDHPLAGPVLLIGFGNLPDPSVERAARELADLVNGARAA</sequence>
<dbReference type="Gene3D" id="3.40.640.10">
    <property type="entry name" value="Type I PLP-dependent aspartate aminotransferase-like (Major domain)"/>
    <property type="match status" value="1"/>
</dbReference>
<protein>
    <submittedName>
        <fullName evidence="2">Transcriptional regulator family protein</fullName>
    </submittedName>
</protein>